<evidence type="ECO:0000256" key="1">
    <source>
        <dbReference type="ARBA" id="ARBA00004571"/>
    </source>
</evidence>
<dbReference type="AlphaFoldDB" id="A0A9X2Z3V6"/>
<reference evidence="10" key="1">
    <citation type="submission" date="2022-08" db="EMBL/GenBank/DDBJ databases">
        <title>Genomic Encyclopedia of Type Strains, Phase V (KMG-V): Genome sequencing to study the core and pangenomes of soil and plant-associated prokaryotes.</title>
        <authorList>
            <person name="Whitman W."/>
        </authorList>
    </citation>
    <scope>NUCLEOTIDE SEQUENCE</scope>
    <source>
        <strain evidence="10">SP2017</strain>
    </source>
</reference>
<dbReference type="InterPro" id="IPR039426">
    <property type="entry name" value="TonB-dep_rcpt-like"/>
</dbReference>
<dbReference type="InterPro" id="IPR008969">
    <property type="entry name" value="CarboxyPept-like_regulatory"/>
</dbReference>
<dbReference type="Pfam" id="PF13715">
    <property type="entry name" value="CarbopepD_reg_2"/>
    <property type="match status" value="1"/>
</dbReference>
<dbReference type="InterPro" id="IPR012910">
    <property type="entry name" value="Plug_dom"/>
</dbReference>
<keyword evidence="5 7" id="KW-0472">Membrane</keyword>
<evidence type="ECO:0000256" key="6">
    <source>
        <dbReference type="ARBA" id="ARBA00023237"/>
    </source>
</evidence>
<feature type="chain" id="PRO_5040838551" evidence="8">
    <location>
        <begin position="24"/>
        <end position="1056"/>
    </location>
</feature>
<dbReference type="Gene3D" id="2.60.40.1120">
    <property type="entry name" value="Carboxypeptidase-like, regulatory domain"/>
    <property type="match status" value="1"/>
</dbReference>
<evidence type="ECO:0000313" key="11">
    <source>
        <dbReference type="Proteomes" id="UP001155010"/>
    </source>
</evidence>
<dbReference type="InterPro" id="IPR023996">
    <property type="entry name" value="TonB-dep_OMP_SusC/RagA"/>
</dbReference>
<evidence type="ECO:0000313" key="10">
    <source>
        <dbReference type="EMBL" id="MCS3951228.1"/>
    </source>
</evidence>
<evidence type="ECO:0000256" key="2">
    <source>
        <dbReference type="ARBA" id="ARBA00022448"/>
    </source>
</evidence>
<dbReference type="GO" id="GO:0009279">
    <property type="term" value="C:cell outer membrane"/>
    <property type="evidence" value="ECO:0007669"/>
    <property type="project" value="UniProtKB-SubCell"/>
</dbReference>
<dbReference type="Gene3D" id="2.170.130.10">
    <property type="entry name" value="TonB-dependent receptor, plug domain"/>
    <property type="match status" value="1"/>
</dbReference>
<dbReference type="InterPro" id="IPR036942">
    <property type="entry name" value="Beta-barrel_TonB_sf"/>
</dbReference>
<name>A0A9X2Z3V6_9BACT</name>
<protein>
    <submittedName>
        <fullName evidence="10">TonB-linked SusC/RagA family outer membrane protein</fullName>
    </submittedName>
</protein>
<dbReference type="RefSeq" id="WP_259081647.1">
    <property type="nucleotide sequence ID" value="NZ_JANTZN010000010.1"/>
</dbReference>
<evidence type="ECO:0000259" key="9">
    <source>
        <dbReference type="Pfam" id="PF07715"/>
    </source>
</evidence>
<feature type="domain" description="TonB-dependent receptor plug" evidence="9">
    <location>
        <begin position="124"/>
        <end position="242"/>
    </location>
</feature>
<dbReference type="PROSITE" id="PS52016">
    <property type="entry name" value="TONB_DEPENDENT_REC_3"/>
    <property type="match status" value="1"/>
</dbReference>
<keyword evidence="6 7" id="KW-0998">Cell outer membrane</keyword>
<dbReference type="InterPro" id="IPR023997">
    <property type="entry name" value="TonB-dep_OMP_SusC/RagA_CS"/>
</dbReference>
<dbReference type="EMBL" id="JANUBB010000004">
    <property type="protein sequence ID" value="MCS3951228.1"/>
    <property type="molecule type" value="Genomic_DNA"/>
</dbReference>
<proteinExistence type="inferred from homology"/>
<keyword evidence="2 7" id="KW-0813">Transport</keyword>
<evidence type="ECO:0000256" key="4">
    <source>
        <dbReference type="ARBA" id="ARBA00022692"/>
    </source>
</evidence>
<dbReference type="Pfam" id="PF07715">
    <property type="entry name" value="Plug"/>
    <property type="match status" value="1"/>
</dbReference>
<comment type="similarity">
    <text evidence="7">Belongs to the TonB-dependent receptor family.</text>
</comment>
<evidence type="ECO:0000256" key="7">
    <source>
        <dbReference type="PROSITE-ProRule" id="PRU01360"/>
    </source>
</evidence>
<gene>
    <name evidence="10" type="ORF">GGP83_001170</name>
</gene>
<evidence type="ECO:0000256" key="5">
    <source>
        <dbReference type="ARBA" id="ARBA00023136"/>
    </source>
</evidence>
<dbReference type="SUPFAM" id="SSF49464">
    <property type="entry name" value="Carboxypeptidase regulatory domain-like"/>
    <property type="match status" value="1"/>
</dbReference>
<feature type="signal peptide" evidence="8">
    <location>
        <begin position="1"/>
        <end position="23"/>
    </location>
</feature>
<accession>A0A9X2Z3V6</accession>
<comment type="caution">
    <text evidence="10">The sequence shown here is derived from an EMBL/GenBank/DDBJ whole genome shotgun (WGS) entry which is preliminary data.</text>
</comment>
<sequence length="1056" mass="113918">MKRLIPSVVFGLALLLLPGLAWAQQGTVTGTVTEAETGNPLPGATVQIVEEGTGAASDAEGQYRIAGVPAGEQTLRVSFVGYQEQERTVNVPAGGTVRVNFQLQPQTARLEEVVKIGYGERERQELTGSVSSVSAAEIEDVGSVGSPEELLSGTAGVNVTSTSGLAGQAVSVSVRGVSSLNGNSQPLYVLDGTPITSASTGGGFGQATNALSTISSQNIQSIEVLKGASATAIYGSRAANGVVLIETKKGSSRDRRTVTASYQLGGVTSTSDFGDKILNAQQWSNAHQEATRNFFETCSIASLGGALCGPTTPFSSYEQLEQSIADNNFAQQLGLPPGINIFPESSTYEEAVLGTPSAYPESPETQPWLEEAQQTGITQQANLSVSGGDDDTQYFISGVFSKDESFVVTNQFNRFTGRINVSQEATDWLEIGTNTSVTRTENFQASSDNNVSGVLTSAALIPQFIPIRNEDGTFNFDNPWNIAANSIGEANVNDKTIRNWRVLSTSFIEAQPLETLTLRAEGGIDALIVDDFTRNDRRTTDGAPNGFGSQIFEEERRYSIRGTATYSRTFAGRHDISAVAGASFEDSRRNRVFSEANNFPSAQFRNVASGSSPATTIGDVVRKDGLTSFFSRATYTLDGKYTLEGSFRRDASSRFSEANEWGNFGSASFSYRIGQENFMQQIETISNLKLRGGIGWIGNRNIGGFFPQFGLASAGNNYNEVPGVVPAQLSNPDLKWESTRSIEAGLDLGLVNDRIFLTSTYFRSRTNDLITDRQLPYNSGFASVTQNRGELLNEGIEAQLETQNLVGEDFQWSTTFTVSWQRNEMQDLPGGEPILSGPQRAIEGEELSWFMLEYAGVNPDNGKPLWIGTDGEPTSSPSDAAESVQGGILPNWTGGFSTTANYKGFDLRASLTFEDGHSIYNDTRSFLMTYANFGLHENALDRWQEPGDQTDVPRAVFGDAADNSTRESTRFLEDGGYLRLQNVTVGYTLPEQFTSQFGVRSLRIYFQGSNLFTLDDTSIGDPEGSTGGATSPLNRGELFFTPPQARSFTGGVELQL</sequence>
<evidence type="ECO:0000256" key="3">
    <source>
        <dbReference type="ARBA" id="ARBA00022452"/>
    </source>
</evidence>
<dbReference type="SUPFAM" id="SSF56935">
    <property type="entry name" value="Porins"/>
    <property type="match status" value="1"/>
</dbReference>
<dbReference type="Proteomes" id="UP001155010">
    <property type="component" value="Unassembled WGS sequence"/>
</dbReference>
<dbReference type="NCBIfam" id="TIGR04056">
    <property type="entry name" value="OMP_RagA_SusC"/>
    <property type="match status" value="1"/>
</dbReference>
<dbReference type="InterPro" id="IPR037066">
    <property type="entry name" value="Plug_dom_sf"/>
</dbReference>
<dbReference type="NCBIfam" id="TIGR04057">
    <property type="entry name" value="SusC_RagA_signa"/>
    <property type="match status" value="1"/>
</dbReference>
<dbReference type="Gene3D" id="2.40.170.20">
    <property type="entry name" value="TonB-dependent receptor, beta-barrel domain"/>
    <property type="match status" value="1"/>
</dbReference>
<evidence type="ECO:0000256" key="8">
    <source>
        <dbReference type="SAM" id="SignalP"/>
    </source>
</evidence>
<keyword evidence="3 7" id="KW-1134">Transmembrane beta strand</keyword>
<comment type="subcellular location">
    <subcellularLocation>
        <location evidence="1 7">Cell outer membrane</location>
        <topology evidence="1 7">Multi-pass membrane protein</topology>
    </subcellularLocation>
</comment>
<keyword evidence="8" id="KW-0732">Signal</keyword>
<keyword evidence="4 7" id="KW-0812">Transmembrane</keyword>
<organism evidence="10 11">
    <name type="scientific">Salinibacter ruber</name>
    <dbReference type="NCBI Taxonomy" id="146919"/>
    <lineage>
        <taxon>Bacteria</taxon>
        <taxon>Pseudomonadati</taxon>
        <taxon>Rhodothermota</taxon>
        <taxon>Rhodothermia</taxon>
        <taxon>Rhodothermales</taxon>
        <taxon>Salinibacteraceae</taxon>
        <taxon>Salinibacter</taxon>
    </lineage>
</organism>